<feature type="binding site" evidence="7">
    <location>
        <position position="113"/>
    </location>
    <ligand>
        <name>Zn(2+)</name>
        <dbReference type="ChEBI" id="CHEBI:29105"/>
        <label>1</label>
    </ligand>
</feature>
<dbReference type="HAMAP" id="MF_01374">
    <property type="entry name" value="Glyoxalase_2"/>
    <property type="match status" value="1"/>
</dbReference>
<protein>
    <recommendedName>
        <fullName evidence="7">Hydroxyacylglutathione hydrolase</fullName>
        <ecNumber evidence="7">3.1.2.6</ecNumber>
    </recommendedName>
    <alternativeName>
        <fullName evidence="7">Glyoxalase II</fullName>
        <shortName evidence="7">Glx II</shortName>
    </alternativeName>
</protein>
<feature type="binding site" evidence="7">
    <location>
        <position position="60"/>
    </location>
    <ligand>
        <name>Zn(2+)</name>
        <dbReference type="ChEBI" id="CHEBI:29105"/>
        <label>2</label>
    </ligand>
</feature>
<evidence type="ECO:0000256" key="1">
    <source>
        <dbReference type="ARBA" id="ARBA00001623"/>
    </source>
</evidence>
<dbReference type="SUPFAM" id="SSF56281">
    <property type="entry name" value="Metallo-hydrolase/oxidoreductase"/>
    <property type="match status" value="1"/>
</dbReference>
<dbReference type="InterPro" id="IPR035680">
    <property type="entry name" value="Clx_II_MBL"/>
</dbReference>
<evidence type="ECO:0000259" key="8">
    <source>
        <dbReference type="SMART" id="SM00849"/>
    </source>
</evidence>
<dbReference type="Pfam" id="PF00753">
    <property type="entry name" value="Lactamase_B"/>
    <property type="match status" value="1"/>
</dbReference>
<dbReference type="Gene3D" id="3.60.15.10">
    <property type="entry name" value="Ribonuclease Z/Hydroxyacylglutathione hydrolase-like"/>
    <property type="match status" value="1"/>
</dbReference>
<accession>A0AAF1JUG4</accession>
<evidence type="ECO:0000256" key="3">
    <source>
        <dbReference type="ARBA" id="ARBA00006759"/>
    </source>
</evidence>
<comment type="catalytic activity">
    <reaction evidence="1 7">
        <text>an S-(2-hydroxyacyl)glutathione + H2O = a 2-hydroxy carboxylate + glutathione + H(+)</text>
        <dbReference type="Rhea" id="RHEA:21864"/>
        <dbReference type="ChEBI" id="CHEBI:15377"/>
        <dbReference type="ChEBI" id="CHEBI:15378"/>
        <dbReference type="ChEBI" id="CHEBI:57925"/>
        <dbReference type="ChEBI" id="CHEBI:58896"/>
        <dbReference type="ChEBI" id="CHEBI:71261"/>
        <dbReference type="EC" id="3.1.2.6"/>
    </reaction>
</comment>
<organism evidence="9 10">
    <name type="scientific">Plastoroseomonas arctica</name>
    <dbReference type="NCBI Taxonomy" id="1509237"/>
    <lineage>
        <taxon>Bacteria</taxon>
        <taxon>Pseudomonadati</taxon>
        <taxon>Pseudomonadota</taxon>
        <taxon>Alphaproteobacteria</taxon>
        <taxon>Acetobacterales</taxon>
        <taxon>Acetobacteraceae</taxon>
        <taxon>Plastoroseomonas</taxon>
    </lineage>
</organism>
<dbReference type="InterPro" id="IPR050110">
    <property type="entry name" value="Glyoxalase_II_hydrolase"/>
</dbReference>
<evidence type="ECO:0000256" key="4">
    <source>
        <dbReference type="ARBA" id="ARBA00022723"/>
    </source>
</evidence>
<dbReference type="PIRSF" id="PIRSF005457">
    <property type="entry name" value="Glx"/>
    <property type="match status" value="1"/>
</dbReference>
<reference evidence="9" key="2">
    <citation type="journal article" date="2021" name="Syst. Appl. Microbiol.">
        <title>Roseomonas hellenica sp. nov., isolated from roots of wild-growing Alkanna tinctoria.</title>
        <authorList>
            <person name="Rat A."/>
            <person name="Naranjo H.D."/>
            <person name="Lebbe L."/>
            <person name="Cnockaert M."/>
            <person name="Krigas N."/>
            <person name="Grigoriadou K."/>
            <person name="Maloupa E."/>
            <person name="Willems A."/>
        </authorList>
    </citation>
    <scope>NUCLEOTIDE SEQUENCE</scope>
    <source>
        <strain evidence="9">LMG 28251</strain>
    </source>
</reference>
<evidence type="ECO:0000313" key="9">
    <source>
        <dbReference type="EMBL" id="MBR0653896.1"/>
    </source>
</evidence>
<dbReference type="EMBL" id="JAAEDH010000002">
    <property type="protein sequence ID" value="MBR0653896.1"/>
    <property type="molecule type" value="Genomic_DNA"/>
</dbReference>
<dbReference type="PANTHER" id="PTHR43705">
    <property type="entry name" value="HYDROXYACYLGLUTATHIONE HYDROLASE"/>
    <property type="match status" value="1"/>
</dbReference>
<dbReference type="PANTHER" id="PTHR43705:SF1">
    <property type="entry name" value="HYDROXYACYLGLUTATHIONE HYDROLASE GLOB"/>
    <property type="match status" value="1"/>
</dbReference>
<dbReference type="InterPro" id="IPR036866">
    <property type="entry name" value="RibonucZ/Hydroxyglut_hydro"/>
</dbReference>
<comment type="function">
    <text evidence="7">Thiolesterase that catalyzes the hydrolysis of S-D-lactoyl-glutathione to form glutathione and D-lactic acid.</text>
</comment>
<dbReference type="InterPro" id="IPR017782">
    <property type="entry name" value="Hydroxyacylglutathione_Hdrlase"/>
</dbReference>
<keyword evidence="4 7" id="KW-0479">Metal-binding</keyword>
<feature type="binding site" evidence="7">
    <location>
        <position position="57"/>
    </location>
    <ligand>
        <name>Zn(2+)</name>
        <dbReference type="ChEBI" id="CHEBI:29105"/>
        <label>1</label>
    </ligand>
</feature>
<dbReference type="Pfam" id="PF16123">
    <property type="entry name" value="HAGH_C"/>
    <property type="match status" value="1"/>
</dbReference>
<evidence type="ECO:0000256" key="2">
    <source>
        <dbReference type="ARBA" id="ARBA00004963"/>
    </source>
</evidence>
<keyword evidence="6 7" id="KW-0862">Zinc</keyword>
<proteinExistence type="inferred from homology"/>
<evidence type="ECO:0000256" key="6">
    <source>
        <dbReference type="ARBA" id="ARBA00022833"/>
    </source>
</evidence>
<dbReference type="SMART" id="SM00849">
    <property type="entry name" value="Lactamase_B"/>
    <property type="match status" value="1"/>
</dbReference>
<feature type="binding site" evidence="7">
    <location>
        <position position="55"/>
    </location>
    <ligand>
        <name>Zn(2+)</name>
        <dbReference type="ChEBI" id="CHEBI:29105"/>
        <label>1</label>
    </ligand>
</feature>
<reference evidence="9" key="1">
    <citation type="submission" date="2020-01" db="EMBL/GenBank/DDBJ databases">
        <authorList>
            <person name="Rat A."/>
        </authorList>
    </citation>
    <scope>NUCLEOTIDE SEQUENCE</scope>
    <source>
        <strain evidence="9">LMG 28251</strain>
    </source>
</reference>
<dbReference type="CDD" id="cd07723">
    <property type="entry name" value="hydroxyacylglutathione_hydrolase_MBL-fold"/>
    <property type="match status" value="1"/>
</dbReference>
<comment type="similarity">
    <text evidence="3 7">Belongs to the metallo-beta-lactamase superfamily. Glyoxalase II family.</text>
</comment>
<dbReference type="GO" id="GO:0046872">
    <property type="term" value="F:metal ion binding"/>
    <property type="evidence" value="ECO:0007669"/>
    <property type="project" value="UniProtKB-KW"/>
</dbReference>
<feature type="domain" description="Metallo-beta-lactamase" evidence="8">
    <location>
        <begin position="13"/>
        <end position="170"/>
    </location>
</feature>
<feature type="binding site" evidence="7">
    <location>
        <position position="132"/>
    </location>
    <ligand>
        <name>Zn(2+)</name>
        <dbReference type="ChEBI" id="CHEBI:29105"/>
        <label>1</label>
    </ligand>
</feature>
<dbReference type="InterPro" id="IPR032282">
    <property type="entry name" value="HAGH_C"/>
</dbReference>
<dbReference type="EC" id="3.1.2.6" evidence="7"/>
<evidence type="ECO:0000256" key="5">
    <source>
        <dbReference type="ARBA" id="ARBA00022801"/>
    </source>
</evidence>
<evidence type="ECO:0000313" key="10">
    <source>
        <dbReference type="Proteomes" id="UP001196068"/>
    </source>
</evidence>
<dbReference type="RefSeq" id="WP_211872605.1">
    <property type="nucleotide sequence ID" value="NZ_JAAEDH010000002.1"/>
</dbReference>
<comment type="pathway">
    <text evidence="2 7">Secondary metabolite metabolism; methylglyoxal degradation; (R)-lactate from methylglyoxal: step 2/2.</text>
</comment>
<sequence>MSVTATAIPNLRDNYAWLLRDSDGTVGLCDPGEAAPCIAAIEAAGGRLDWIILTHHHGDHVDGVDEVRARFGCQVAGALADRHRLPELDLALRPGDTFMLGSSGAEVIDAPGHTHGHIVFNFTEAHILLAGDVLFSLGCGRPSEGTAEELYHSIQPLKILPDDTLICCGHEYTADNARFCLTIEPENPDLIARAAEVKEQRAAGQPTVPTTLGEEMKANVFLRARDAVTFAEYRTAKNNFR</sequence>
<dbReference type="GO" id="GO:0004416">
    <property type="term" value="F:hydroxyacylglutathione hydrolase activity"/>
    <property type="evidence" value="ECO:0007669"/>
    <property type="project" value="UniProtKB-UniRule"/>
</dbReference>
<evidence type="ECO:0000256" key="7">
    <source>
        <dbReference type="HAMAP-Rule" id="MF_01374"/>
    </source>
</evidence>
<dbReference type="Proteomes" id="UP001196068">
    <property type="component" value="Unassembled WGS sequence"/>
</dbReference>
<name>A0AAF1JUG4_9PROT</name>
<dbReference type="NCBIfam" id="TIGR03413">
    <property type="entry name" value="GSH_gloB"/>
    <property type="match status" value="1"/>
</dbReference>
<feature type="binding site" evidence="7">
    <location>
        <position position="59"/>
    </location>
    <ligand>
        <name>Zn(2+)</name>
        <dbReference type="ChEBI" id="CHEBI:29105"/>
        <label>2</label>
    </ligand>
</feature>
<comment type="caution">
    <text evidence="9">The sequence shown here is derived from an EMBL/GenBank/DDBJ whole genome shotgun (WGS) entry which is preliminary data.</text>
</comment>
<gene>
    <name evidence="7 9" type="primary">gloB</name>
    <name evidence="9" type="ORF">GXW79_02270</name>
</gene>
<feature type="binding site" evidence="7">
    <location>
        <position position="132"/>
    </location>
    <ligand>
        <name>Zn(2+)</name>
        <dbReference type="ChEBI" id="CHEBI:29105"/>
        <label>2</label>
    </ligand>
</feature>
<dbReference type="InterPro" id="IPR001279">
    <property type="entry name" value="Metallo-B-lactamas"/>
</dbReference>
<keyword evidence="5 7" id="KW-0378">Hydrolase</keyword>
<comment type="cofactor">
    <cofactor evidence="7">
        <name>Zn(2+)</name>
        <dbReference type="ChEBI" id="CHEBI:29105"/>
    </cofactor>
    <text evidence="7">Binds 2 Zn(2+) ions per subunit.</text>
</comment>
<comment type="subunit">
    <text evidence="7">Monomer.</text>
</comment>
<feature type="binding site" evidence="7">
    <location>
        <position position="170"/>
    </location>
    <ligand>
        <name>Zn(2+)</name>
        <dbReference type="ChEBI" id="CHEBI:29105"/>
        <label>2</label>
    </ligand>
</feature>
<keyword evidence="10" id="KW-1185">Reference proteome</keyword>
<dbReference type="GO" id="GO:0019243">
    <property type="term" value="P:methylglyoxal catabolic process to D-lactate via S-lactoyl-glutathione"/>
    <property type="evidence" value="ECO:0007669"/>
    <property type="project" value="UniProtKB-UniRule"/>
</dbReference>
<dbReference type="AlphaFoldDB" id="A0AAF1JUG4"/>